<keyword evidence="1" id="KW-0812">Transmembrane</keyword>
<evidence type="ECO:0000259" key="2">
    <source>
        <dbReference type="Pfam" id="PF20152"/>
    </source>
</evidence>
<dbReference type="Pfam" id="PF20152">
    <property type="entry name" value="DUF6534"/>
    <property type="match status" value="1"/>
</dbReference>
<feature type="transmembrane region" description="Helical" evidence="1">
    <location>
        <begin position="29"/>
        <end position="51"/>
    </location>
</feature>
<comment type="caution">
    <text evidence="3">The sequence shown here is derived from an EMBL/GenBank/DDBJ whole genome shotgun (WGS) entry which is preliminary data.</text>
</comment>
<reference evidence="3 4" key="1">
    <citation type="submission" date="2024-02" db="EMBL/GenBank/DDBJ databases">
        <title>A draft genome for the cacao thread blight pathogen Marasmius crinis-equi.</title>
        <authorList>
            <person name="Cohen S.P."/>
            <person name="Baruah I.K."/>
            <person name="Amoako-Attah I."/>
            <person name="Bukari Y."/>
            <person name="Meinhardt L.W."/>
            <person name="Bailey B.A."/>
        </authorList>
    </citation>
    <scope>NUCLEOTIDE SEQUENCE [LARGE SCALE GENOMIC DNA]</scope>
    <source>
        <strain evidence="3 4">GH-76</strain>
    </source>
</reference>
<proteinExistence type="predicted"/>
<evidence type="ECO:0000256" key="1">
    <source>
        <dbReference type="SAM" id="Phobius"/>
    </source>
</evidence>
<keyword evidence="4" id="KW-1185">Reference proteome</keyword>
<dbReference type="PANTHER" id="PTHR40465">
    <property type="entry name" value="CHROMOSOME 1, WHOLE GENOME SHOTGUN SEQUENCE"/>
    <property type="match status" value="1"/>
</dbReference>
<dbReference type="Proteomes" id="UP001465976">
    <property type="component" value="Unassembled WGS sequence"/>
</dbReference>
<evidence type="ECO:0000313" key="3">
    <source>
        <dbReference type="EMBL" id="KAL0577795.1"/>
    </source>
</evidence>
<name>A0ABR3FQT1_9AGAR</name>
<protein>
    <recommendedName>
        <fullName evidence="2">DUF6534 domain-containing protein</fullName>
    </recommendedName>
</protein>
<keyword evidence="1" id="KW-1133">Transmembrane helix</keyword>
<dbReference type="InterPro" id="IPR045339">
    <property type="entry name" value="DUF6534"/>
</dbReference>
<sequence>MGLLHVRTFDDLATLKVITQELLSGELPITVNALAVASNLYVAAALCFLLYRSKTGYEKSDLMVWKLSIYALTTGLVTSICALTSLISILAGPTTFVYILFFFYIGRLYANSLLANLNIRMHVRKIADNINYDSILSKNIRFVTTTRTDGTPSVGVALQIDQGQHVEDMAGEGLEDGQGVKNLSERRPHNRTCPKFHSDPVQESYMKCTDEPINVSGHEAV</sequence>
<organism evidence="3 4">
    <name type="scientific">Marasmius crinis-equi</name>
    <dbReference type="NCBI Taxonomy" id="585013"/>
    <lineage>
        <taxon>Eukaryota</taxon>
        <taxon>Fungi</taxon>
        <taxon>Dikarya</taxon>
        <taxon>Basidiomycota</taxon>
        <taxon>Agaricomycotina</taxon>
        <taxon>Agaricomycetes</taxon>
        <taxon>Agaricomycetidae</taxon>
        <taxon>Agaricales</taxon>
        <taxon>Marasmiineae</taxon>
        <taxon>Marasmiaceae</taxon>
        <taxon>Marasmius</taxon>
    </lineage>
</organism>
<keyword evidence="1" id="KW-0472">Membrane</keyword>
<feature type="transmembrane region" description="Helical" evidence="1">
    <location>
        <begin position="96"/>
        <end position="115"/>
    </location>
</feature>
<dbReference type="PANTHER" id="PTHR40465:SF1">
    <property type="entry name" value="DUF6534 DOMAIN-CONTAINING PROTEIN"/>
    <property type="match status" value="1"/>
</dbReference>
<feature type="domain" description="DUF6534" evidence="2">
    <location>
        <begin position="35"/>
        <end position="122"/>
    </location>
</feature>
<gene>
    <name evidence="3" type="ORF">V5O48_004196</name>
</gene>
<evidence type="ECO:0000313" key="4">
    <source>
        <dbReference type="Proteomes" id="UP001465976"/>
    </source>
</evidence>
<accession>A0ABR3FQT1</accession>
<dbReference type="EMBL" id="JBAHYK010000137">
    <property type="protein sequence ID" value="KAL0577795.1"/>
    <property type="molecule type" value="Genomic_DNA"/>
</dbReference>
<feature type="transmembrane region" description="Helical" evidence="1">
    <location>
        <begin position="63"/>
        <end position="90"/>
    </location>
</feature>